<dbReference type="RefSeq" id="XP_033819461.1">
    <property type="nucleotide sequence ID" value="XM_033963570.1"/>
</dbReference>
<dbReference type="PANTHER" id="PTHR11579">
    <property type="entry name" value="PROTEIN-L-ISOASPARTATE O-METHYLTRANSFERASE"/>
    <property type="match status" value="1"/>
</dbReference>
<evidence type="ECO:0000313" key="7">
    <source>
        <dbReference type="RefSeq" id="XP_033819461.1"/>
    </source>
</evidence>
<evidence type="ECO:0000256" key="1">
    <source>
        <dbReference type="ARBA" id="ARBA00004496"/>
    </source>
</evidence>
<sequence length="403" mass="45859">MGGAVSAGEDNDELIDNLKEAQYIRTELVEQAFRAIDRADYYLEEFKDNAYKDLAWKHGNIHLSAPCIYSEVMEALDLQPGLSFLNLGSGTGYLSTMVGLILGPFGVNHGVELHADVIDYAKQKLDFFIRSSDSFDKFEFCEPSFVVGNCLDISLDSTPYDRVYCGAGVQKEHEDYMKSLLKVGGILVMPLEEKLTKITRTGTSSWETKKILAVSFAPLIQPSKTDSGKSKTVHLRVNEHVDKGEPIDIIYLDFQMAFNKVPHEKLLRKLKSHGIGAPANVRSLQDLARITIRGTLKKIISYEAASKCGNGLKNPPRFKRRRIRRRRMETIVFLDKEVFASRIPNPFDDNNNCEEAEEEKREEDDRSLPELKPDPPINYLREKILSLPLPDPLKYYLLYYREK</sequence>
<organism evidence="5 6">
    <name type="scientific">Geotrypetes seraphini</name>
    <name type="common">Gaboon caecilian</name>
    <name type="synonym">Caecilia seraphini</name>
    <dbReference type="NCBI Taxonomy" id="260995"/>
    <lineage>
        <taxon>Eukaryota</taxon>
        <taxon>Metazoa</taxon>
        <taxon>Chordata</taxon>
        <taxon>Craniata</taxon>
        <taxon>Vertebrata</taxon>
        <taxon>Euteleostomi</taxon>
        <taxon>Amphibia</taxon>
        <taxon>Gymnophiona</taxon>
        <taxon>Geotrypetes</taxon>
    </lineage>
</organism>
<evidence type="ECO:0000313" key="5">
    <source>
        <dbReference type="Proteomes" id="UP000515159"/>
    </source>
</evidence>
<dbReference type="GO" id="GO:0004719">
    <property type="term" value="F:protein-L-isoaspartate (D-aspartate) O-methyltransferase activity"/>
    <property type="evidence" value="ECO:0007669"/>
    <property type="project" value="InterPro"/>
</dbReference>
<dbReference type="InterPro" id="IPR000682">
    <property type="entry name" value="PCMT"/>
</dbReference>
<evidence type="ECO:0000256" key="2">
    <source>
        <dbReference type="ARBA" id="ARBA00005369"/>
    </source>
</evidence>
<dbReference type="CTD" id="55251"/>
<reference evidence="6 7" key="1">
    <citation type="submission" date="2025-04" db="UniProtKB">
        <authorList>
            <consortium name="RefSeq"/>
        </authorList>
    </citation>
    <scope>IDENTIFICATION</scope>
</reference>
<keyword evidence="3" id="KW-0963">Cytoplasm</keyword>
<dbReference type="AlphaFoldDB" id="A0A6P8SKS5"/>
<proteinExistence type="inferred from homology"/>
<dbReference type="Pfam" id="PF01135">
    <property type="entry name" value="PCMT"/>
    <property type="match status" value="1"/>
</dbReference>
<comment type="similarity">
    <text evidence="2">Belongs to the methyltransferase superfamily. L-isoaspartyl/D-aspartyl protein methyltransferase family.</text>
</comment>
<feature type="region of interest" description="Disordered" evidence="4">
    <location>
        <begin position="345"/>
        <end position="375"/>
    </location>
</feature>
<dbReference type="PANTHER" id="PTHR11579:SF2">
    <property type="entry name" value="PROTEIN-L-ISOASPARTATE O-METHYLTRANSFERASE DOMAIN-CONTAINING PROTEIN 2"/>
    <property type="match status" value="1"/>
</dbReference>
<accession>A0A6P8SKS5</accession>
<dbReference type="InterPro" id="IPR029063">
    <property type="entry name" value="SAM-dependent_MTases_sf"/>
</dbReference>
<dbReference type="KEGG" id="gsh:117369264"/>
<dbReference type="RefSeq" id="XP_033819459.1">
    <property type="nucleotide sequence ID" value="XM_033963568.1"/>
</dbReference>
<name>A0A6P8SKS5_GEOSA</name>
<dbReference type="FunFam" id="3.40.50.150:FF:000015">
    <property type="entry name" value="Protein-L-isoaspartate (D-aspartate) O-methyltransferase domain-containing 1"/>
    <property type="match status" value="1"/>
</dbReference>
<dbReference type="GO" id="GO:0005737">
    <property type="term" value="C:cytoplasm"/>
    <property type="evidence" value="ECO:0007669"/>
    <property type="project" value="UniProtKB-SubCell"/>
</dbReference>
<evidence type="ECO:0000256" key="3">
    <source>
        <dbReference type="ARBA" id="ARBA00022490"/>
    </source>
</evidence>
<keyword evidence="5" id="KW-1185">Reference proteome</keyword>
<dbReference type="OrthoDB" id="10257972at2759"/>
<evidence type="ECO:0000313" key="6">
    <source>
        <dbReference type="RefSeq" id="XP_033819459.1"/>
    </source>
</evidence>
<comment type="subcellular location">
    <subcellularLocation>
        <location evidence="1">Cytoplasm</location>
    </subcellularLocation>
</comment>
<evidence type="ECO:0000256" key="4">
    <source>
        <dbReference type="SAM" id="MobiDB-lite"/>
    </source>
</evidence>
<dbReference type="Gene3D" id="3.40.50.150">
    <property type="entry name" value="Vaccinia Virus protein VP39"/>
    <property type="match status" value="1"/>
</dbReference>
<protein>
    <submittedName>
        <fullName evidence="6 7">Protein-L-isoaspartate O-methyltransferase domain-containing protein 2 isoform X1</fullName>
    </submittedName>
</protein>
<feature type="compositionally biased region" description="Acidic residues" evidence="4">
    <location>
        <begin position="351"/>
        <end position="362"/>
    </location>
</feature>
<gene>
    <name evidence="6 7" type="primary">PCMTD2</name>
</gene>
<feature type="compositionally biased region" description="Basic and acidic residues" evidence="4">
    <location>
        <begin position="363"/>
        <end position="373"/>
    </location>
</feature>
<dbReference type="SUPFAM" id="SSF53335">
    <property type="entry name" value="S-adenosyl-L-methionine-dependent methyltransferases"/>
    <property type="match status" value="1"/>
</dbReference>
<dbReference type="Proteomes" id="UP000515159">
    <property type="component" value="Chromosome 11"/>
</dbReference>
<dbReference type="GeneID" id="117369264"/>